<dbReference type="RefSeq" id="WP_343785941.1">
    <property type="nucleotide sequence ID" value="NZ_BAAAFH010000007.1"/>
</dbReference>
<protein>
    <recommendedName>
        <fullName evidence="5">Toxin-antitoxin system YwqK family antitoxin</fullName>
    </recommendedName>
</protein>
<keyword evidence="2" id="KW-0732">Signal</keyword>
<feature type="region of interest" description="Disordered" evidence="1">
    <location>
        <begin position="241"/>
        <end position="307"/>
    </location>
</feature>
<feature type="chain" id="PRO_5045666523" description="Toxin-antitoxin system YwqK family antitoxin" evidence="2">
    <location>
        <begin position="24"/>
        <end position="307"/>
    </location>
</feature>
<proteinExistence type="predicted"/>
<feature type="compositionally biased region" description="Basic residues" evidence="1">
    <location>
        <begin position="296"/>
        <end position="307"/>
    </location>
</feature>
<dbReference type="Gene3D" id="2.20.110.10">
    <property type="entry name" value="Histone H3 K4-specific methyltransferase SET7/9 N-terminal domain"/>
    <property type="match status" value="1"/>
</dbReference>
<evidence type="ECO:0000256" key="1">
    <source>
        <dbReference type="SAM" id="MobiDB-lite"/>
    </source>
</evidence>
<evidence type="ECO:0008006" key="5">
    <source>
        <dbReference type="Google" id="ProtNLM"/>
    </source>
</evidence>
<evidence type="ECO:0000256" key="2">
    <source>
        <dbReference type="SAM" id="SignalP"/>
    </source>
</evidence>
<dbReference type="EMBL" id="BAAAFH010000007">
    <property type="protein sequence ID" value="GAA0874969.1"/>
    <property type="molecule type" value="Genomic_DNA"/>
</dbReference>
<comment type="caution">
    <text evidence="3">The sequence shown here is derived from an EMBL/GenBank/DDBJ whole genome shotgun (WGS) entry which is preliminary data.</text>
</comment>
<reference evidence="4" key="1">
    <citation type="journal article" date="2019" name="Int. J. Syst. Evol. Microbiol.">
        <title>The Global Catalogue of Microorganisms (GCM) 10K type strain sequencing project: providing services to taxonomists for standard genome sequencing and annotation.</title>
        <authorList>
            <consortium name="The Broad Institute Genomics Platform"/>
            <consortium name="The Broad Institute Genome Sequencing Center for Infectious Disease"/>
            <person name="Wu L."/>
            <person name="Ma J."/>
        </authorList>
    </citation>
    <scope>NUCLEOTIDE SEQUENCE [LARGE SCALE GENOMIC DNA]</scope>
    <source>
        <strain evidence="4">JCM 16083</strain>
    </source>
</reference>
<accession>A0ABP3XZY4</accession>
<dbReference type="Proteomes" id="UP001501126">
    <property type="component" value="Unassembled WGS sequence"/>
</dbReference>
<dbReference type="SUPFAM" id="SSF82185">
    <property type="entry name" value="Histone H3 K4-specific methyltransferase SET7/9 N-terminal domain"/>
    <property type="match status" value="2"/>
</dbReference>
<gene>
    <name evidence="3" type="ORF">GCM10009118_13770</name>
</gene>
<feature type="signal peptide" evidence="2">
    <location>
        <begin position="1"/>
        <end position="23"/>
    </location>
</feature>
<feature type="compositionally biased region" description="Basic and acidic residues" evidence="1">
    <location>
        <begin position="241"/>
        <end position="292"/>
    </location>
</feature>
<name>A0ABP3XZY4_9FLAO</name>
<evidence type="ECO:0000313" key="4">
    <source>
        <dbReference type="Proteomes" id="UP001501126"/>
    </source>
</evidence>
<dbReference type="InterPro" id="IPR011652">
    <property type="entry name" value="MORN_2"/>
</dbReference>
<evidence type="ECO:0000313" key="3">
    <source>
        <dbReference type="EMBL" id="GAA0874969.1"/>
    </source>
</evidence>
<dbReference type="Pfam" id="PF07661">
    <property type="entry name" value="MORN_2"/>
    <property type="match status" value="2"/>
</dbReference>
<keyword evidence="4" id="KW-1185">Reference proteome</keyword>
<sequence>MNTKVLFLVILCFQLLHTADGFAQKIPDISNFRSIRNNGEFFQFHVLDRDKKEPRKFDKAKRYFWYKSQEVMSTQGGAGGQLLHGVYEQFYSNKQLAARGSFSRGLKHGKWTYWYENGALQKIEQFSKGESKGRLEVFDTLGKLEKQIEFKGNKKIIQDSVSEQVLDRTGSVVYSQVKTEDGRIVTERFNEGELHGKRTVISESGTKTTQHYKKGKLHGKQINEEGTIEFYKEGQKTDRKPFSMKEWFKKKEKKEEEKEKGTKDKESKKKKREVKEKGKEKQQKPKKEDKQPTNKKSQKPGKKEKKK</sequence>
<organism evidence="3 4">
    <name type="scientific">Wandonia haliotis</name>
    <dbReference type="NCBI Taxonomy" id="574963"/>
    <lineage>
        <taxon>Bacteria</taxon>
        <taxon>Pseudomonadati</taxon>
        <taxon>Bacteroidota</taxon>
        <taxon>Flavobacteriia</taxon>
        <taxon>Flavobacteriales</taxon>
        <taxon>Crocinitomicaceae</taxon>
        <taxon>Wandonia</taxon>
    </lineage>
</organism>